<evidence type="ECO:0000313" key="1">
    <source>
        <dbReference type="EMBL" id="GFZ63364.1"/>
    </source>
</evidence>
<evidence type="ECO:0000313" key="2">
    <source>
        <dbReference type="Proteomes" id="UP000630864"/>
    </source>
</evidence>
<sequence length="108" mass="12424">MSNNPFVLRCYAEKKDGLWIAACPQFTLATQGESFDQAKEKLEAQIKSYIVEALTLDKEHAAELLGRRAPLSIRMHYALKTAAYSVVRLFSRQRDVRRFNEPALQMVY</sequence>
<protein>
    <recommendedName>
        <fullName evidence="3">DUF1902 domain-containing protein</fullName>
    </recommendedName>
</protein>
<dbReference type="RefSeq" id="WP_189659443.1">
    <property type="nucleotide sequence ID" value="NZ_BMZW01000096.1"/>
</dbReference>
<dbReference type="AlphaFoldDB" id="A0A9P3EFW0"/>
<name>A0A9P3EFW0_PSEA0</name>
<dbReference type="Gene3D" id="3.30.160.250">
    <property type="match status" value="1"/>
</dbReference>
<comment type="caution">
    <text evidence="1">The sequence shown here is derived from an EMBL/GenBank/DDBJ whole genome shotgun (WGS) entry which is preliminary data.</text>
</comment>
<reference evidence="1" key="1">
    <citation type="submission" date="2020-09" db="EMBL/GenBank/DDBJ databases">
        <title>Pseudomonas syringae pv. eriobotryae genome sequence causing loquat canker disease.</title>
        <authorList>
            <person name="Fukuda S."/>
            <person name="Tashiro H."/>
            <person name="Nagano Y."/>
        </authorList>
    </citation>
    <scope>NUCLEOTIDE SEQUENCE</scope>
    <source>
        <strain evidence="1">AM001</strain>
    </source>
</reference>
<dbReference type="SUPFAM" id="SSF143100">
    <property type="entry name" value="TTHA1013/TTHA0281-like"/>
    <property type="match status" value="1"/>
</dbReference>
<dbReference type="Proteomes" id="UP000630864">
    <property type="component" value="Unassembled WGS sequence"/>
</dbReference>
<evidence type="ECO:0008006" key="3">
    <source>
        <dbReference type="Google" id="ProtNLM"/>
    </source>
</evidence>
<gene>
    <name evidence="1" type="ORF">PSE10A_58750</name>
</gene>
<dbReference type="InterPro" id="IPR035069">
    <property type="entry name" value="TTHA1013/TTHA0281-like"/>
</dbReference>
<proteinExistence type="predicted"/>
<organism evidence="1 2">
    <name type="scientific">Pseudomonas amygdali pv. eriobotryae</name>
    <dbReference type="NCBI Taxonomy" id="129137"/>
    <lineage>
        <taxon>Bacteria</taxon>
        <taxon>Pseudomonadati</taxon>
        <taxon>Pseudomonadota</taxon>
        <taxon>Gammaproteobacteria</taxon>
        <taxon>Pseudomonadales</taxon>
        <taxon>Pseudomonadaceae</taxon>
        <taxon>Pseudomonas</taxon>
        <taxon>Pseudomonas amygdali</taxon>
    </lineage>
</organism>
<dbReference type="EMBL" id="BMZW01000096">
    <property type="protein sequence ID" value="GFZ63364.1"/>
    <property type="molecule type" value="Genomic_DNA"/>
</dbReference>
<accession>A0A9P3EFW0</accession>